<gene>
    <name evidence="2" type="primary">LOC109703149</name>
</gene>
<sequence>QLFRYHEDDEVNKSTSEKNGKEMSEQTLQKVIELENRLKSFEKSSRKFKKENKKLMKENDFLKFHLKQHQQDAETREKELELLVKRSKDAEKDKTELQVKISELEKEVTSLRRQVAEANTLRNENEMLVNPVEKSHHSADKAKSEMATTEVKSGQYECKTTTTKVKLKAAKKKYSVGRHHMVLNHSIKVMSNVFENLSKDGWEDVSESR</sequence>
<evidence type="ECO:0000256" key="1">
    <source>
        <dbReference type="SAM" id="MobiDB-lite"/>
    </source>
</evidence>
<feature type="compositionally biased region" description="Basic and acidic residues" evidence="1">
    <location>
        <begin position="1"/>
        <end position="24"/>
    </location>
</feature>
<dbReference type="PANTHER" id="PTHR18957:SF0">
    <property type="entry name" value="CENTLEIN"/>
    <property type="match status" value="1"/>
</dbReference>
<dbReference type="PANTHER" id="PTHR18957">
    <property type="entry name" value="CENTLEIN"/>
    <property type="match status" value="1"/>
</dbReference>
<feature type="non-terminal residue" evidence="2">
    <location>
        <position position="1"/>
    </location>
</feature>
<feature type="region of interest" description="Disordered" evidence="1">
    <location>
        <begin position="1"/>
        <end position="26"/>
    </location>
</feature>
<accession>A0A8B7WJT4</accession>
<dbReference type="GO" id="GO:0005813">
    <property type="term" value="C:centrosome"/>
    <property type="evidence" value="ECO:0007669"/>
    <property type="project" value="TreeGrafter"/>
</dbReference>
<name>A0A8B7WJT4_CASCN</name>
<evidence type="ECO:0000313" key="2">
    <source>
        <dbReference type="RefSeq" id="XP_020043923.1"/>
    </source>
</evidence>
<reference evidence="2" key="1">
    <citation type="submission" date="2025-08" db="UniProtKB">
        <authorList>
            <consortium name="RefSeq"/>
        </authorList>
    </citation>
    <scope>IDENTIFICATION</scope>
    <source>
        <tissue evidence="2">Leukocyte</tissue>
    </source>
</reference>
<dbReference type="GO" id="GO:0010457">
    <property type="term" value="P:centriole-centriole cohesion"/>
    <property type="evidence" value="ECO:0007669"/>
    <property type="project" value="TreeGrafter"/>
</dbReference>
<dbReference type="KEGG" id="ccan:109703149"/>
<dbReference type="RefSeq" id="XP_020043923.1">
    <property type="nucleotide sequence ID" value="XM_020188334.1"/>
</dbReference>
<dbReference type="AlphaFoldDB" id="A0A8B7WJT4"/>
<organism evidence="2">
    <name type="scientific">Castor canadensis</name>
    <name type="common">American beaver</name>
    <dbReference type="NCBI Taxonomy" id="51338"/>
    <lineage>
        <taxon>Eukaryota</taxon>
        <taxon>Metazoa</taxon>
        <taxon>Chordata</taxon>
        <taxon>Craniata</taxon>
        <taxon>Vertebrata</taxon>
        <taxon>Euteleostomi</taxon>
        <taxon>Mammalia</taxon>
        <taxon>Eutheria</taxon>
        <taxon>Euarchontoglires</taxon>
        <taxon>Glires</taxon>
        <taxon>Rodentia</taxon>
        <taxon>Castorimorpha</taxon>
        <taxon>Castoridae</taxon>
        <taxon>Castor</taxon>
    </lineage>
</organism>
<dbReference type="InterPro" id="IPR038810">
    <property type="entry name" value="CNTLN"/>
</dbReference>
<dbReference type="GO" id="GO:0005814">
    <property type="term" value="C:centriole"/>
    <property type="evidence" value="ECO:0007669"/>
    <property type="project" value="TreeGrafter"/>
</dbReference>
<dbReference type="OrthoDB" id="10011458at2759"/>
<proteinExistence type="predicted"/>
<protein>
    <submittedName>
        <fullName evidence="2">Centlein-like</fullName>
    </submittedName>
</protein>